<dbReference type="Proteomes" id="UP000032266">
    <property type="component" value="Chromosome"/>
</dbReference>
<evidence type="ECO:0008006" key="4">
    <source>
        <dbReference type="Google" id="ProtNLM"/>
    </source>
</evidence>
<dbReference type="KEGG" id="gsn:YC6258_04673"/>
<dbReference type="EMBL" id="CP007142">
    <property type="protein sequence ID" value="AJQ96705.1"/>
    <property type="molecule type" value="Genomic_DNA"/>
</dbReference>
<accession>A0A0C5VBI5</accession>
<dbReference type="OrthoDB" id="5752177at2"/>
<evidence type="ECO:0000313" key="3">
    <source>
        <dbReference type="Proteomes" id="UP000032266"/>
    </source>
</evidence>
<sequence length="615" mass="68551">MKKIIRWPGLIGFVVLLVLFVGGWYLFAGTVARMMVESTGRSLTGLPVTVADASFSIEPLGFHFSGLQLPDADDFNQDAVYIDKAFAQVQFWKLLRGKVVVADLSVSGMVFDQPRSQPWQPLKTKTAPDSKQESDLVAKGREIVQDKVDAIPTPAEILEQEKQQLITLKKAEQLQTVAAQSRTDVEAGLKSIPNQQALAEYSRQIKELANTRFKTLEDFQKGKQQFEQLQKSIREDRKKVESSVAIVNSSIKNLNSAVTELKAAPGEDLDRLSEKYSLGNFNLRNISEFILGPQILSYLDTAKLWYQRVEPFIPKSDGEDADVKPERLKGRDVIFPSNNPDPAFWLQHARLEALKGTHQFDIQLQDFSSQYRALQRPATLNIAMSDSRDTGVKAMVITGEMIPGEQRYELDWSGLALKDKKLLDSDDMKLDLKAGSVTLDGQVSVVRGLIDLNLTSQFDKATFSTEGKGQVNKQLGQALARIHQFDLVVTGKGKLNDLKTEIDSSLDEQIGSAITAQLKEQQQALTADLKNRLQQQANTALAPVNKQLSEYDVQLTDLNQVSGQLDDLLKQKLEDFTARQKREAEEKAKAAADKEAEKAKQKAADKLKDTFKGLK</sequence>
<keyword evidence="3" id="KW-1185">Reference proteome</keyword>
<dbReference type="AlphaFoldDB" id="A0A0C5VBI5"/>
<evidence type="ECO:0000313" key="2">
    <source>
        <dbReference type="EMBL" id="AJQ96705.1"/>
    </source>
</evidence>
<name>A0A0C5VBI5_9GAMM</name>
<feature type="region of interest" description="Disordered" evidence="1">
    <location>
        <begin position="581"/>
        <end position="615"/>
    </location>
</feature>
<dbReference type="STRING" id="1445510.YC6258_04673"/>
<evidence type="ECO:0000256" key="1">
    <source>
        <dbReference type="SAM" id="MobiDB-lite"/>
    </source>
</evidence>
<organism evidence="2 3">
    <name type="scientific">Gynuella sunshinyii YC6258</name>
    <dbReference type="NCBI Taxonomy" id="1445510"/>
    <lineage>
        <taxon>Bacteria</taxon>
        <taxon>Pseudomonadati</taxon>
        <taxon>Pseudomonadota</taxon>
        <taxon>Gammaproteobacteria</taxon>
        <taxon>Oceanospirillales</taxon>
        <taxon>Saccharospirillaceae</taxon>
        <taxon>Gynuella</taxon>
    </lineage>
</organism>
<dbReference type="NCBIfam" id="TIGR03545">
    <property type="entry name" value="TIGR03545 family protein"/>
    <property type="match status" value="1"/>
</dbReference>
<reference evidence="2 3" key="1">
    <citation type="submission" date="2014-01" db="EMBL/GenBank/DDBJ databases">
        <title>Full genme sequencing of cellulolytic bacterium Gynuella sunshinyii YC6258T gen. nov., sp. nov.</title>
        <authorList>
            <person name="Khan H."/>
            <person name="Chung E.J."/>
            <person name="Chung Y.R."/>
        </authorList>
    </citation>
    <scope>NUCLEOTIDE SEQUENCE [LARGE SCALE GENOMIC DNA]</scope>
    <source>
        <strain evidence="2 3">YC6258</strain>
    </source>
</reference>
<dbReference type="InterPro" id="IPR019934">
    <property type="entry name" value="CHP03545"/>
</dbReference>
<dbReference type="RefSeq" id="WP_044618654.1">
    <property type="nucleotide sequence ID" value="NZ_CP007142.1"/>
</dbReference>
<proteinExistence type="predicted"/>
<protein>
    <recommendedName>
        <fullName evidence="4">TIGR03545 family protein</fullName>
    </recommendedName>
</protein>
<gene>
    <name evidence="2" type="ORF">YC6258_04673</name>
</gene>
<dbReference type="HOGENOM" id="CLU_028865_0_0_6"/>